<protein>
    <submittedName>
        <fullName evidence="2">Universal stress protein A-like protein</fullName>
    </submittedName>
</protein>
<dbReference type="PANTHER" id="PTHR46989">
    <property type="entry name" value="USP DOMAIN-CONTAINING PROTEIN"/>
    <property type="match status" value="1"/>
</dbReference>
<dbReference type="OrthoDB" id="843225at2759"/>
<dbReference type="PANTHER" id="PTHR46989:SF3">
    <property type="entry name" value="USPA DOMAIN-CONTAINING PROTEIN"/>
    <property type="match status" value="1"/>
</dbReference>
<dbReference type="SUPFAM" id="SSF52402">
    <property type="entry name" value="Adenine nucleotide alpha hydrolases-like"/>
    <property type="match status" value="1"/>
</dbReference>
<dbReference type="InterPro" id="IPR014729">
    <property type="entry name" value="Rossmann-like_a/b/a_fold"/>
</dbReference>
<reference evidence="3" key="1">
    <citation type="journal article" date="2017" name="bioRxiv">
        <title>Comparative analysis of the genomes of Stylophora pistillata and Acropora digitifera provides evidence for extensive differences between species of corals.</title>
        <authorList>
            <person name="Voolstra C.R."/>
            <person name="Li Y."/>
            <person name="Liew Y.J."/>
            <person name="Baumgarten S."/>
            <person name="Zoccola D."/>
            <person name="Flot J.-F."/>
            <person name="Tambutte S."/>
            <person name="Allemand D."/>
            <person name="Aranda M."/>
        </authorList>
    </citation>
    <scope>NUCLEOTIDE SEQUENCE [LARGE SCALE GENOMIC DNA]</scope>
</reference>
<comment type="caution">
    <text evidence="2">The sequence shown here is derived from an EMBL/GenBank/DDBJ whole genome shotgun (WGS) entry which is preliminary data.</text>
</comment>
<dbReference type="STRING" id="50429.A0A2B4S2I8"/>
<dbReference type="Proteomes" id="UP000225706">
    <property type="component" value="Unassembled WGS sequence"/>
</dbReference>
<dbReference type="EMBL" id="LSMT01000213">
    <property type="protein sequence ID" value="PFX23259.1"/>
    <property type="molecule type" value="Genomic_DNA"/>
</dbReference>
<keyword evidence="3" id="KW-1185">Reference proteome</keyword>
<dbReference type="CDD" id="cd23659">
    <property type="entry name" value="USP_At3g01520-like"/>
    <property type="match status" value="1"/>
</dbReference>
<organism evidence="2 3">
    <name type="scientific">Stylophora pistillata</name>
    <name type="common">Smooth cauliflower coral</name>
    <dbReference type="NCBI Taxonomy" id="50429"/>
    <lineage>
        <taxon>Eukaryota</taxon>
        <taxon>Metazoa</taxon>
        <taxon>Cnidaria</taxon>
        <taxon>Anthozoa</taxon>
        <taxon>Hexacorallia</taxon>
        <taxon>Scleractinia</taxon>
        <taxon>Astrocoeniina</taxon>
        <taxon>Pocilloporidae</taxon>
        <taxon>Stylophora</taxon>
    </lineage>
</organism>
<dbReference type="Pfam" id="PF00582">
    <property type="entry name" value="Usp"/>
    <property type="match status" value="1"/>
</dbReference>
<dbReference type="PRINTS" id="PR01438">
    <property type="entry name" value="UNVRSLSTRESS"/>
</dbReference>
<evidence type="ECO:0000313" key="2">
    <source>
        <dbReference type="EMBL" id="PFX23259.1"/>
    </source>
</evidence>
<proteinExistence type="predicted"/>
<evidence type="ECO:0000259" key="1">
    <source>
        <dbReference type="Pfam" id="PF00582"/>
    </source>
</evidence>
<sequence>MAGSEENVRKIVLGVDGSEHCARALDWYVTNLCNKETDKLFIIHAQEPPTIPAAPYPYGYAYYEEWQHLLQKSDKQAKELLEMFGKKCNQHNLKFKLYKEESNRPGEVICKLAKDECADIVLIGSRGVGTLRRTFLGSVSDYCVHHTHIPVVVIPPPNRHDDHAHAQ</sequence>
<feature type="domain" description="UspA" evidence="1">
    <location>
        <begin position="8"/>
        <end position="155"/>
    </location>
</feature>
<gene>
    <name evidence="2" type="ORF">AWC38_SpisGene12192</name>
</gene>
<evidence type="ECO:0000313" key="3">
    <source>
        <dbReference type="Proteomes" id="UP000225706"/>
    </source>
</evidence>
<name>A0A2B4S2I8_STYPI</name>
<dbReference type="AlphaFoldDB" id="A0A2B4S2I8"/>
<accession>A0A2B4S2I8</accession>
<dbReference type="InterPro" id="IPR006015">
    <property type="entry name" value="Universal_stress_UspA"/>
</dbReference>
<dbReference type="Gene3D" id="3.40.50.620">
    <property type="entry name" value="HUPs"/>
    <property type="match status" value="1"/>
</dbReference>
<dbReference type="InterPro" id="IPR006016">
    <property type="entry name" value="UspA"/>
</dbReference>